<evidence type="ECO:0000256" key="1">
    <source>
        <dbReference type="SAM" id="MobiDB-lite"/>
    </source>
</evidence>
<feature type="region of interest" description="Disordered" evidence="1">
    <location>
        <begin position="1"/>
        <end position="47"/>
    </location>
</feature>
<dbReference type="OrthoDB" id="9796641at2"/>
<protein>
    <submittedName>
        <fullName evidence="2">Uncharacterized protein</fullName>
    </submittedName>
</protein>
<accession>A0A2T1KE44</accession>
<dbReference type="RefSeq" id="WP_106671681.1">
    <property type="nucleotide sequence ID" value="NZ_BMFE01000001.1"/>
</dbReference>
<keyword evidence="3" id="KW-1185">Reference proteome</keyword>
<dbReference type="AlphaFoldDB" id="A0A2T1KE44"/>
<evidence type="ECO:0000313" key="2">
    <source>
        <dbReference type="EMBL" id="PSF07812.1"/>
    </source>
</evidence>
<reference evidence="2 3" key="1">
    <citation type="submission" date="2018-03" db="EMBL/GenBank/DDBJ databases">
        <title>Marinobacter brunus sp. nov., a marine bacterium of Gamma-proteobacteria isolated from the surface seawater of the South China Sea.</title>
        <authorList>
            <person name="Cheng H."/>
            <person name="Wu Y.-H."/>
            <person name="Xamxidin M."/>
            <person name="Xu X.-W."/>
        </authorList>
    </citation>
    <scope>NUCLEOTIDE SEQUENCE [LARGE SCALE GENOMIC DNA]</scope>
    <source>
        <strain evidence="2 3">JCM 30472</strain>
    </source>
</reference>
<proteinExistence type="predicted"/>
<sequence>MQAKSKSKSGRTFDLPSEQEEAEIKAGIGGDPDTRELTDEEFGQLRPIGRPKAEVMINYGQALA</sequence>
<name>A0A2T1KE44_9GAMM</name>
<dbReference type="Proteomes" id="UP000238385">
    <property type="component" value="Unassembled WGS sequence"/>
</dbReference>
<organism evidence="2 3">
    <name type="scientific">Marinobacter halophilus</name>
    <dbReference type="NCBI Taxonomy" id="1323740"/>
    <lineage>
        <taxon>Bacteria</taxon>
        <taxon>Pseudomonadati</taxon>
        <taxon>Pseudomonadota</taxon>
        <taxon>Gammaproteobacteria</taxon>
        <taxon>Pseudomonadales</taxon>
        <taxon>Marinobacteraceae</taxon>
        <taxon>Marinobacter</taxon>
    </lineage>
</organism>
<comment type="caution">
    <text evidence="2">The sequence shown here is derived from an EMBL/GenBank/DDBJ whole genome shotgun (WGS) entry which is preliminary data.</text>
</comment>
<dbReference type="EMBL" id="PXNN01000013">
    <property type="protein sequence ID" value="PSF07812.1"/>
    <property type="molecule type" value="Genomic_DNA"/>
</dbReference>
<evidence type="ECO:0000313" key="3">
    <source>
        <dbReference type="Proteomes" id="UP000238385"/>
    </source>
</evidence>
<gene>
    <name evidence="2" type="ORF">C7H08_10415</name>
</gene>